<evidence type="ECO:0000313" key="2">
    <source>
        <dbReference type="Proteomes" id="UP000276133"/>
    </source>
</evidence>
<keyword evidence="2" id="KW-1185">Reference proteome</keyword>
<gene>
    <name evidence="1" type="ORF">BpHYR1_008440</name>
</gene>
<accession>A0A3M7SB86</accession>
<dbReference type="AlphaFoldDB" id="A0A3M7SB86"/>
<dbReference type="EMBL" id="REGN01001707">
    <property type="protein sequence ID" value="RNA33056.1"/>
    <property type="molecule type" value="Genomic_DNA"/>
</dbReference>
<organism evidence="1 2">
    <name type="scientific">Brachionus plicatilis</name>
    <name type="common">Marine rotifer</name>
    <name type="synonym">Brachionus muelleri</name>
    <dbReference type="NCBI Taxonomy" id="10195"/>
    <lineage>
        <taxon>Eukaryota</taxon>
        <taxon>Metazoa</taxon>
        <taxon>Spiralia</taxon>
        <taxon>Gnathifera</taxon>
        <taxon>Rotifera</taxon>
        <taxon>Eurotatoria</taxon>
        <taxon>Monogononta</taxon>
        <taxon>Pseudotrocha</taxon>
        <taxon>Ploima</taxon>
        <taxon>Brachionidae</taxon>
        <taxon>Brachionus</taxon>
    </lineage>
</organism>
<comment type="caution">
    <text evidence="1">The sequence shown here is derived from an EMBL/GenBank/DDBJ whole genome shotgun (WGS) entry which is preliminary data.</text>
</comment>
<name>A0A3M7SB86_BRAPC</name>
<sequence length="71" mass="8193">MSKTCSTQLNGTDFAEGETRKNNFFLSDYWANKEMNCYKNFAKKSRMKVRFLNASYCSKGILTFGRLEAIS</sequence>
<reference evidence="1 2" key="1">
    <citation type="journal article" date="2018" name="Sci. Rep.">
        <title>Genomic signatures of local adaptation to the degree of environmental predictability in rotifers.</title>
        <authorList>
            <person name="Franch-Gras L."/>
            <person name="Hahn C."/>
            <person name="Garcia-Roger E.M."/>
            <person name="Carmona M.J."/>
            <person name="Serra M."/>
            <person name="Gomez A."/>
        </authorList>
    </citation>
    <scope>NUCLEOTIDE SEQUENCE [LARGE SCALE GENOMIC DNA]</scope>
    <source>
        <strain evidence="1">HYR1</strain>
    </source>
</reference>
<evidence type="ECO:0000313" key="1">
    <source>
        <dbReference type="EMBL" id="RNA33056.1"/>
    </source>
</evidence>
<dbReference type="Proteomes" id="UP000276133">
    <property type="component" value="Unassembled WGS sequence"/>
</dbReference>
<proteinExistence type="predicted"/>
<protein>
    <submittedName>
        <fullName evidence="1">Uncharacterized protein</fullName>
    </submittedName>
</protein>